<gene>
    <name evidence="1" type="ORF">SAMN05421503_2042</name>
</gene>
<dbReference type="AlphaFoldDB" id="A0A285NR46"/>
<dbReference type="Proteomes" id="UP000219356">
    <property type="component" value="Unassembled WGS sequence"/>
</dbReference>
<dbReference type="EMBL" id="OBEK01000002">
    <property type="protein sequence ID" value="SNZ11423.1"/>
    <property type="molecule type" value="Genomic_DNA"/>
</dbReference>
<evidence type="ECO:0000313" key="2">
    <source>
        <dbReference type="Proteomes" id="UP000219356"/>
    </source>
</evidence>
<keyword evidence="2" id="KW-1185">Reference proteome</keyword>
<evidence type="ECO:0000313" key="1">
    <source>
        <dbReference type="EMBL" id="SNZ11423.1"/>
    </source>
</evidence>
<protein>
    <submittedName>
        <fullName evidence="1">Uncharacterized protein</fullName>
    </submittedName>
</protein>
<sequence>MEDGYFYTALQQKKLGTERGDQDESKWFEERAIT</sequence>
<proteinExistence type="predicted"/>
<accession>A0A285NR46</accession>
<name>A0A285NR46_9BACI</name>
<reference evidence="2" key="1">
    <citation type="submission" date="2017-09" db="EMBL/GenBank/DDBJ databases">
        <authorList>
            <person name="Varghese N."/>
            <person name="Submissions S."/>
        </authorList>
    </citation>
    <scope>NUCLEOTIDE SEQUENCE [LARGE SCALE GENOMIC DNA]</scope>
    <source>
        <strain evidence="2">CGMCC 1.8913</strain>
    </source>
</reference>
<organism evidence="1 2">
    <name type="scientific">Terribacillus aidingensis</name>
    <dbReference type="NCBI Taxonomy" id="586416"/>
    <lineage>
        <taxon>Bacteria</taxon>
        <taxon>Bacillati</taxon>
        <taxon>Bacillota</taxon>
        <taxon>Bacilli</taxon>
        <taxon>Bacillales</taxon>
        <taxon>Bacillaceae</taxon>
        <taxon>Terribacillus</taxon>
    </lineage>
</organism>